<gene>
    <name evidence="1" type="ORF">CYMTET_48639</name>
</gene>
<dbReference type="PANTHER" id="PTHR11575">
    <property type="entry name" value="5'-NUCLEOTIDASE-RELATED"/>
    <property type="match status" value="1"/>
</dbReference>
<dbReference type="SUPFAM" id="SSF56300">
    <property type="entry name" value="Metallo-dependent phosphatases"/>
    <property type="match status" value="1"/>
</dbReference>
<comment type="caution">
    <text evidence="1">The sequence shown here is derived from an EMBL/GenBank/DDBJ whole genome shotgun (WGS) entry which is preliminary data.</text>
</comment>
<organism evidence="1 2">
    <name type="scientific">Cymbomonas tetramitiformis</name>
    <dbReference type="NCBI Taxonomy" id="36881"/>
    <lineage>
        <taxon>Eukaryota</taxon>
        <taxon>Viridiplantae</taxon>
        <taxon>Chlorophyta</taxon>
        <taxon>Pyramimonadophyceae</taxon>
        <taxon>Pyramimonadales</taxon>
        <taxon>Pyramimonadaceae</taxon>
        <taxon>Cymbomonas</taxon>
    </lineage>
</organism>
<accession>A0AAE0EUS1</accession>
<evidence type="ECO:0000313" key="2">
    <source>
        <dbReference type="Proteomes" id="UP001190700"/>
    </source>
</evidence>
<name>A0AAE0EUS1_9CHLO</name>
<dbReference type="GO" id="GO:0009166">
    <property type="term" value="P:nucleotide catabolic process"/>
    <property type="evidence" value="ECO:0007669"/>
    <property type="project" value="InterPro"/>
</dbReference>
<reference evidence="1 2" key="1">
    <citation type="journal article" date="2015" name="Genome Biol. Evol.">
        <title>Comparative Genomics of a Bacterivorous Green Alga Reveals Evolutionary Causalities and Consequences of Phago-Mixotrophic Mode of Nutrition.</title>
        <authorList>
            <person name="Burns J.A."/>
            <person name="Paasch A."/>
            <person name="Narechania A."/>
            <person name="Kim E."/>
        </authorList>
    </citation>
    <scope>NUCLEOTIDE SEQUENCE [LARGE SCALE GENOMIC DNA]</scope>
    <source>
        <strain evidence="1 2">PLY_AMNH</strain>
    </source>
</reference>
<dbReference type="InterPro" id="IPR006179">
    <property type="entry name" value="5_nucleotidase/apyrase"/>
</dbReference>
<keyword evidence="2" id="KW-1185">Reference proteome</keyword>
<dbReference type="Proteomes" id="UP001190700">
    <property type="component" value="Unassembled WGS sequence"/>
</dbReference>
<sequence length="472" mass="51797">MCFTAGESSQQELMSGEEYVGSVTCGESHSFRANFSVGATTLELMLDAVTDPSSGVSSVLLEVSRESNFSTIVASAEGAVELSFKATDASSYGSYFFRLVSGNLYCPAGYGVQVVETWEGRSAPLNLTVIFQTNVRSRLMPVNKYDSMCDMEYYDEKPEKCVGGADRRAGYINAVKAATANVICIDGGNAVVGTTFFAVYDGEADAELLLNYVPFDVYVPQHFEFNNGEAQMSKMLSFLNHRTDAVLSNVQWTDTILEASSLQRYAIKEYAGRMVGFLGFVSEKIYEYAPYLSDNFVVNPDVRNEPLEVRVAAQLALVMDEIQQLHPSCNIFVVSGFEEKECEELLKHSERIAICFSSAQTGDTDWDQETELPHQQVRNAVGNTTLLVTGNSNMYGRGLATFWVDFDSSGLPSAWGGNQVIMDEAPNVSDAEQSPWSWARREGMELGEEGRHGAGRGGKATEQMAMSLRGHL</sequence>
<dbReference type="EMBL" id="LGRX02033359">
    <property type="protein sequence ID" value="KAK3241613.1"/>
    <property type="molecule type" value="Genomic_DNA"/>
</dbReference>
<proteinExistence type="predicted"/>
<dbReference type="AlphaFoldDB" id="A0AAE0EUS1"/>
<dbReference type="Gene3D" id="3.60.21.10">
    <property type="match status" value="1"/>
</dbReference>
<protein>
    <submittedName>
        <fullName evidence="1">Uncharacterized protein</fullName>
    </submittedName>
</protein>
<evidence type="ECO:0000313" key="1">
    <source>
        <dbReference type="EMBL" id="KAK3241613.1"/>
    </source>
</evidence>
<dbReference type="PANTHER" id="PTHR11575:SF24">
    <property type="entry name" value="5'-NUCLEOTIDASE"/>
    <property type="match status" value="1"/>
</dbReference>
<dbReference type="InterPro" id="IPR029052">
    <property type="entry name" value="Metallo-depent_PP-like"/>
</dbReference>
<dbReference type="GO" id="GO:0016787">
    <property type="term" value="F:hydrolase activity"/>
    <property type="evidence" value="ECO:0007669"/>
    <property type="project" value="InterPro"/>
</dbReference>